<dbReference type="InterPro" id="IPR011992">
    <property type="entry name" value="EF-hand-dom_pair"/>
</dbReference>
<dbReference type="AlphaFoldDB" id="A0AA36HPM8"/>
<gene>
    <name evidence="6" type="ORF">EVOR1521_LOCUS2462</name>
</gene>
<dbReference type="Pfam" id="PF13833">
    <property type="entry name" value="EF-hand_8"/>
    <property type="match status" value="1"/>
</dbReference>
<keyword evidence="7" id="KW-1185">Reference proteome</keyword>
<feature type="domain" description="EF-hand" evidence="5">
    <location>
        <begin position="480"/>
        <end position="508"/>
    </location>
</feature>
<dbReference type="InterPro" id="IPR018247">
    <property type="entry name" value="EF_Hand_1_Ca_BS"/>
</dbReference>
<keyword evidence="2" id="KW-0677">Repeat</keyword>
<feature type="domain" description="EF-hand" evidence="5">
    <location>
        <begin position="147"/>
        <end position="175"/>
    </location>
</feature>
<evidence type="ECO:0000256" key="1">
    <source>
        <dbReference type="ARBA" id="ARBA00022723"/>
    </source>
</evidence>
<dbReference type="PROSITE" id="PS00018">
    <property type="entry name" value="EF_HAND_1"/>
    <property type="match status" value="3"/>
</dbReference>
<evidence type="ECO:0000313" key="7">
    <source>
        <dbReference type="Proteomes" id="UP001178507"/>
    </source>
</evidence>
<name>A0AA36HPM8_9DINO</name>
<dbReference type="Pfam" id="PF13202">
    <property type="entry name" value="EF-hand_5"/>
    <property type="match status" value="1"/>
</dbReference>
<evidence type="ECO:0000259" key="5">
    <source>
        <dbReference type="SMART" id="SM00054"/>
    </source>
</evidence>
<dbReference type="Proteomes" id="UP001178507">
    <property type="component" value="Unassembled WGS sequence"/>
</dbReference>
<keyword evidence="1" id="KW-0479">Metal-binding</keyword>
<evidence type="ECO:0000256" key="3">
    <source>
        <dbReference type="ARBA" id="ARBA00022837"/>
    </source>
</evidence>
<dbReference type="GO" id="GO:0005509">
    <property type="term" value="F:calcium ion binding"/>
    <property type="evidence" value="ECO:0007669"/>
    <property type="project" value="InterPro"/>
</dbReference>
<dbReference type="EMBL" id="CAUJNA010000129">
    <property type="protein sequence ID" value="CAJ1372367.1"/>
    <property type="molecule type" value="Genomic_DNA"/>
</dbReference>
<feature type="domain" description="EF-hand" evidence="5">
    <location>
        <begin position="522"/>
        <end position="550"/>
    </location>
</feature>
<accession>A0AA36HPM8</accession>
<protein>
    <recommendedName>
        <fullName evidence="5">EF-hand domain-containing protein</fullName>
    </recommendedName>
</protein>
<dbReference type="PANTHER" id="PTHR34524">
    <property type="entry name" value="CALCYPHOSIN"/>
    <property type="match status" value="1"/>
</dbReference>
<evidence type="ECO:0000256" key="2">
    <source>
        <dbReference type="ARBA" id="ARBA00022737"/>
    </source>
</evidence>
<dbReference type="SMART" id="SM00054">
    <property type="entry name" value="EFh"/>
    <property type="match status" value="5"/>
</dbReference>
<dbReference type="InterPro" id="IPR051581">
    <property type="entry name" value="Ca-bind"/>
</dbReference>
<dbReference type="PANTHER" id="PTHR34524:SF6">
    <property type="entry name" value="CALCYPHOSINE LIKE"/>
    <property type="match status" value="1"/>
</dbReference>
<evidence type="ECO:0000313" key="6">
    <source>
        <dbReference type="EMBL" id="CAJ1372367.1"/>
    </source>
</evidence>
<evidence type="ECO:0000256" key="4">
    <source>
        <dbReference type="SAM" id="MobiDB-lite"/>
    </source>
</evidence>
<feature type="domain" description="EF-hand" evidence="5">
    <location>
        <begin position="447"/>
        <end position="475"/>
    </location>
</feature>
<keyword evidence="3" id="KW-0106">Calcium</keyword>
<feature type="domain" description="EF-hand" evidence="5">
    <location>
        <begin position="300"/>
        <end position="328"/>
    </location>
</feature>
<dbReference type="InterPro" id="IPR002048">
    <property type="entry name" value="EF_hand_dom"/>
</dbReference>
<sequence>MPEGGRRKSALLEEQNQQLKKAKERHALNAALAERGGGLLLRGWRRELDPDGSMDVPYKELDWHLRRLGLELSAKTIVDKDAEEISLEELSPADGHLVNRIRNWIKDAFGSPANMWTVIDVNQAGNLDREGWVAACMSSGFEGTAEELSYLFDFIDIDESGQVNKEEVLFLERDSQERDKAIFEEKMKSRGQMQRLWASVYWSELHKKQSPLSRLAPRPWLATSFESLPPLVIVKRQHRLREVRNRQQEAKTLFLQSLSQKYGSCARAWRRGIDTDGKFCIDKLILRNFCRRHELDTDVHIQSLWSSLDSDKDGKVCLQDVSPLGAVALASFRAWCRQKCGSCRAVWYLEDLVNARSRPQKDGMVQMHSDKKMLICNFTESLKVLGCKCKGDQAEMLSALDFFNAGFISEADLCWLDAWEPPLFLTAQPSEEEWASFKSALLERYGSPLNAWRQLDLDGQNEVSWMEFVAGCRRMRFKGDTGAAWRYIDNDASGYISMEEFSRDHYKVLMSFKQWASGLYGSVASAFKNFDKEGDGTLTLSILRRSCQKGKWDGDPQTLFDCVGASNCKDPSKKLITIDDVSFLDVWPDREERPDEGKEQEDTLTRTTEKEERIVLQSKSAATLDVFSRLYTPRYRKKIAKNIDASPTAYPVEKAAQIQRTYHCCSLPPQRRPKTAQSMLPIMERIHQISAFYREREANS</sequence>
<dbReference type="Gene3D" id="1.10.238.10">
    <property type="entry name" value="EF-hand"/>
    <property type="match status" value="2"/>
</dbReference>
<comment type="caution">
    <text evidence="6">The sequence shown here is derived from an EMBL/GenBank/DDBJ whole genome shotgun (WGS) entry which is preliminary data.</text>
</comment>
<dbReference type="SUPFAM" id="SSF47473">
    <property type="entry name" value="EF-hand"/>
    <property type="match status" value="2"/>
</dbReference>
<organism evidence="6 7">
    <name type="scientific">Effrenium voratum</name>
    <dbReference type="NCBI Taxonomy" id="2562239"/>
    <lineage>
        <taxon>Eukaryota</taxon>
        <taxon>Sar</taxon>
        <taxon>Alveolata</taxon>
        <taxon>Dinophyceae</taxon>
        <taxon>Suessiales</taxon>
        <taxon>Symbiodiniaceae</taxon>
        <taxon>Effrenium</taxon>
    </lineage>
</organism>
<feature type="region of interest" description="Disordered" evidence="4">
    <location>
        <begin position="589"/>
        <end position="608"/>
    </location>
</feature>
<reference evidence="6" key="1">
    <citation type="submission" date="2023-08" db="EMBL/GenBank/DDBJ databases">
        <authorList>
            <person name="Chen Y."/>
            <person name="Shah S."/>
            <person name="Dougan E. K."/>
            <person name="Thang M."/>
            <person name="Chan C."/>
        </authorList>
    </citation>
    <scope>NUCLEOTIDE SEQUENCE</scope>
</reference>
<proteinExistence type="predicted"/>